<dbReference type="EMBL" id="AVOT02018558">
    <property type="protein sequence ID" value="MBW0505539.1"/>
    <property type="molecule type" value="Genomic_DNA"/>
</dbReference>
<accession>A0A9Q3HK77</accession>
<sequence>MIKNINNRLDKIEKNNTQRPTTNDTVHPPSEQDVINRLRAANEELMTEVQRLKKIIASHIPSTTNPNPKPPTFAEKLTQNTKIKPTPTRTPHPLPAPRNRAINMFKRRNILIRTKQEGGKHYRKITQKKLQVRLSKP</sequence>
<keyword evidence="3" id="KW-1185">Reference proteome</keyword>
<feature type="compositionally biased region" description="Polar residues" evidence="1">
    <location>
        <begin position="77"/>
        <end position="87"/>
    </location>
</feature>
<reference evidence="2" key="1">
    <citation type="submission" date="2021-03" db="EMBL/GenBank/DDBJ databases">
        <title>Draft genome sequence of rust myrtle Austropuccinia psidii MF-1, a brazilian biotype.</title>
        <authorList>
            <person name="Quecine M.C."/>
            <person name="Pachon D.M.R."/>
            <person name="Bonatelli M.L."/>
            <person name="Correr F.H."/>
            <person name="Franceschini L.M."/>
            <person name="Leite T.F."/>
            <person name="Margarido G.R.A."/>
            <person name="Almeida C.A."/>
            <person name="Ferrarezi J.A."/>
            <person name="Labate C.A."/>
        </authorList>
    </citation>
    <scope>NUCLEOTIDE SEQUENCE</scope>
    <source>
        <strain evidence="2">MF-1</strain>
    </source>
</reference>
<comment type="caution">
    <text evidence="2">The sequence shown here is derived from an EMBL/GenBank/DDBJ whole genome shotgun (WGS) entry which is preliminary data.</text>
</comment>
<dbReference type="AlphaFoldDB" id="A0A9Q3HK77"/>
<gene>
    <name evidence="2" type="ORF">O181_045254</name>
</gene>
<protein>
    <submittedName>
        <fullName evidence="2">Uncharacterized protein</fullName>
    </submittedName>
</protein>
<organism evidence="2 3">
    <name type="scientific">Austropuccinia psidii MF-1</name>
    <dbReference type="NCBI Taxonomy" id="1389203"/>
    <lineage>
        <taxon>Eukaryota</taxon>
        <taxon>Fungi</taxon>
        <taxon>Dikarya</taxon>
        <taxon>Basidiomycota</taxon>
        <taxon>Pucciniomycotina</taxon>
        <taxon>Pucciniomycetes</taxon>
        <taxon>Pucciniales</taxon>
        <taxon>Sphaerophragmiaceae</taxon>
        <taxon>Austropuccinia</taxon>
    </lineage>
</organism>
<dbReference type="Proteomes" id="UP000765509">
    <property type="component" value="Unassembled WGS sequence"/>
</dbReference>
<name>A0A9Q3HK77_9BASI</name>
<evidence type="ECO:0000313" key="2">
    <source>
        <dbReference type="EMBL" id="MBW0505539.1"/>
    </source>
</evidence>
<proteinExistence type="predicted"/>
<feature type="region of interest" description="Disordered" evidence="1">
    <location>
        <begin position="1"/>
        <end position="30"/>
    </location>
</feature>
<evidence type="ECO:0000256" key="1">
    <source>
        <dbReference type="SAM" id="MobiDB-lite"/>
    </source>
</evidence>
<evidence type="ECO:0000313" key="3">
    <source>
        <dbReference type="Proteomes" id="UP000765509"/>
    </source>
</evidence>
<feature type="region of interest" description="Disordered" evidence="1">
    <location>
        <begin position="58"/>
        <end position="98"/>
    </location>
</feature>